<dbReference type="Gene3D" id="3.30.160.170">
    <property type="entry name" value="FlaG-like"/>
    <property type="match status" value="1"/>
</dbReference>
<protein>
    <recommendedName>
        <fullName evidence="4">Flagellar protein FlaG</fullName>
    </recommendedName>
</protein>
<evidence type="ECO:0008006" key="4">
    <source>
        <dbReference type="Google" id="ProtNLM"/>
    </source>
</evidence>
<keyword evidence="3" id="KW-1185">Reference proteome</keyword>
<dbReference type="Proteomes" id="UP000321189">
    <property type="component" value="Unassembled WGS sequence"/>
</dbReference>
<gene>
    <name evidence="2" type="ORF">PAT01_17630</name>
</gene>
<feature type="region of interest" description="Disordered" evidence="1">
    <location>
        <begin position="1"/>
        <end position="72"/>
    </location>
</feature>
<evidence type="ECO:0000313" key="2">
    <source>
        <dbReference type="EMBL" id="GEK76459.1"/>
    </source>
</evidence>
<dbReference type="RefSeq" id="WP_154945358.1">
    <property type="nucleotide sequence ID" value="NZ_BJUT01000015.1"/>
</dbReference>
<accession>A0ABQ0UHF3</accession>
<dbReference type="Pfam" id="PF03646">
    <property type="entry name" value="FlaG"/>
    <property type="match status" value="1"/>
</dbReference>
<dbReference type="PANTHER" id="PTHR37166">
    <property type="entry name" value="PROTEIN FLAG"/>
    <property type="match status" value="1"/>
</dbReference>
<dbReference type="EMBL" id="BJUT01000015">
    <property type="protein sequence ID" value="GEK76459.1"/>
    <property type="molecule type" value="Genomic_DNA"/>
</dbReference>
<organism evidence="2 3">
    <name type="scientific">Pseudoalteromonas atlantica</name>
    <name type="common">Alteromonas atlantica</name>
    <dbReference type="NCBI Taxonomy" id="288"/>
    <lineage>
        <taxon>Bacteria</taxon>
        <taxon>Pseudomonadati</taxon>
        <taxon>Pseudomonadota</taxon>
        <taxon>Gammaproteobacteria</taxon>
        <taxon>Alteromonadales</taxon>
        <taxon>Pseudoalteromonadaceae</taxon>
        <taxon>Pseudoalteromonas</taxon>
    </lineage>
</organism>
<sequence length="144" mass="15986">MNTITSNAEVTIASTSLTGEDKQVGQPGATLTQRAVDDVNKTDEQGPQNQLNNHYTQQRTEDNSSQNQQLEREQLEKVAQQLQEFMGEMSRSLQFQVDEDSGRDVIKILDKTSGDVIKQYPSEEVLSLVSKLSESAGILIDQTV</sequence>
<dbReference type="SUPFAM" id="SSF160214">
    <property type="entry name" value="FlaG-like"/>
    <property type="match status" value="1"/>
</dbReference>
<evidence type="ECO:0000313" key="3">
    <source>
        <dbReference type="Proteomes" id="UP000321189"/>
    </source>
</evidence>
<feature type="compositionally biased region" description="Basic and acidic residues" evidence="1">
    <location>
        <begin position="35"/>
        <end position="44"/>
    </location>
</feature>
<feature type="compositionally biased region" description="Polar residues" evidence="1">
    <location>
        <begin position="1"/>
        <end position="18"/>
    </location>
</feature>
<dbReference type="InterPro" id="IPR005186">
    <property type="entry name" value="FlaG"/>
</dbReference>
<feature type="compositionally biased region" description="Polar residues" evidence="1">
    <location>
        <begin position="45"/>
        <end position="69"/>
    </location>
</feature>
<dbReference type="PANTHER" id="PTHR37166:SF1">
    <property type="entry name" value="PROTEIN FLAG"/>
    <property type="match status" value="1"/>
</dbReference>
<comment type="caution">
    <text evidence="2">The sequence shown here is derived from an EMBL/GenBank/DDBJ whole genome shotgun (WGS) entry which is preliminary data.</text>
</comment>
<name>A0ABQ0UHF3_PSEAF</name>
<proteinExistence type="predicted"/>
<dbReference type="InterPro" id="IPR035924">
    <property type="entry name" value="FlaG-like_sf"/>
</dbReference>
<reference evidence="2 3" key="1">
    <citation type="submission" date="2019-07" db="EMBL/GenBank/DDBJ databases">
        <title>Whole genome shotgun sequence of Pseudoalteromonas atlantica NBRC 103033.</title>
        <authorList>
            <person name="Hosoyama A."/>
            <person name="Uohara A."/>
            <person name="Ohji S."/>
            <person name="Ichikawa N."/>
        </authorList>
    </citation>
    <scope>NUCLEOTIDE SEQUENCE [LARGE SCALE GENOMIC DNA]</scope>
    <source>
        <strain evidence="2 3">NBRC 103033</strain>
    </source>
</reference>
<evidence type="ECO:0000256" key="1">
    <source>
        <dbReference type="SAM" id="MobiDB-lite"/>
    </source>
</evidence>